<gene>
    <name evidence="2" type="ORF">K040078D81_10950</name>
</gene>
<comment type="caution">
    <text evidence="2">The sequence shown here is derived from an EMBL/GenBank/DDBJ whole genome shotgun (WGS) entry which is preliminary data.</text>
</comment>
<protein>
    <submittedName>
        <fullName evidence="2">Uncharacterized protein</fullName>
    </submittedName>
</protein>
<evidence type="ECO:0000256" key="1">
    <source>
        <dbReference type="SAM" id="MobiDB-lite"/>
    </source>
</evidence>
<dbReference type="Proteomes" id="UP001600943">
    <property type="component" value="Unassembled WGS sequence"/>
</dbReference>
<evidence type="ECO:0000313" key="3">
    <source>
        <dbReference type="Proteomes" id="UP001600943"/>
    </source>
</evidence>
<sequence>MENVRTGACGPVQKDCDYKGGNDPDSGVWEFFRHGGKDRG</sequence>
<proteinExistence type="predicted"/>
<feature type="region of interest" description="Disordered" evidence="1">
    <location>
        <begin position="1"/>
        <end position="24"/>
    </location>
</feature>
<evidence type="ECO:0000313" key="2">
    <source>
        <dbReference type="EMBL" id="GAA6406978.1"/>
    </source>
</evidence>
<keyword evidence="3" id="KW-1185">Reference proteome</keyword>
<reference evidence="2 3" key="1">
    <citation type="submission" date="2024-04" db="EMBL/GenBank/DDBJ databases">
        <title>Defined microbial consortia suppress multidrug-resistant proinflammatory Enterobacteriaceae via ecological control.</title>
        <authorList>
            <person name="Furuichi M."/>
            <person name="Kawaguchi T."/>
            <person name="Pust M."/>
            <person name="Yasuma K."/>
            <person name="Plichta D."/>
            <person name="Hasegawa N."/>
            <person name="Ohya T."/>
            <person name="Bhattarai S."/>
            <person name="Sasajima S."/>
            <person name="Aoto Y."/>
            <person name="Tuganbaev T."/>
            <person name="Yaginuma M."/>
            <person name="Ueda M."/>
            <person name="Okahashi N."/>
            <person name="Amafuji K."/>
            <person name="Kiridooshi Y."/>
            <person name="Sugita K."/>
            <person name="Strazar M."/>
            <person name="Skelly A."/>
            <person name="Suda W."/>
            <person name="Hattori M."/>
            <person name="Nakamoto N."/>
            <person name="Caballero S."/>
            <person name="Norman J."/>
            <person name="Olle B."/>
            <person name="Tanoue T."/>
            <person name="Arita M."/>
            <person name="Bucci V."/>
            <person name="Atarashi K."/>
            <person name="Xavier R."/>
            <person name="Honda K."/>
        </authorList>
    </citation>
    <scope>NUCLEOTIDE SEQUENCE [LARGE SCALE GENOMIC DNA]</scope>
    <source>
        <strain evidence="3">k04-0078-D8-1</strain>
    </source>
</reference>
<name>A0ABQ0B6C4_9FIRM</name>
<organism evidence="2 3">
    <name type="scientific">Blautia hominis</name>
    <dbReference type="NCBI Taxonomy" id="2025493"/>
    <lineage>
        <taxon>Bacteria</taxon>
        <taxon>Bacillati</taxon>
        <taxon>Bacillota</taxon>
        <taxon>Clostridia</taxon>
        <taxon>Lachnospirales</taxon>
        <taxon>Lachnospiraceae</taxon>
        <taxon>Blautia</taxon>
    </lineage>
</organism>
<accession>A0ABQ0B6C4</accession>
<dbReference type="EMBL" id="BAABYW010000001">
    <property type="protein sequence ID" value="GAA6406978.1"/>
    <property type="molecule type" value="Genomic_DNA"/>
</dbReference>